<dbReference type="EMBL" id="FNDE01000068">
    <property type="protein sequence ID" value="SDH81749.1"/>
    <property type="molecule type" value="Genomic_DNA"/>
</dbReference>
<evidence type="ECO:0000313" key="2">
    <source>
        <dbReference type="EMBL" id="SDH81749.1"/>
    </source>
</evidence>
<dbReference type="InterPro" id="IPR024760">
    <property type="entry name" value="HTH_dom_conjug_TS-like"/>
</dbReference>
<dbReference type="AlphaFoldDB" id="A0A1G8FIA6"/>
<name>A0A1G8FIA6_ANETH</name>
<dbReference type="OrthoDB" id="2666294at2"/>
<evidence type="ECO:0000259" key="1">
    <source>
        <dbReference type="Pfam" id="PF12645"/>
    </source>
</evidence>
<sequence>MLSKIDDLTSLIKDAQNKETEAVLLFVQTFKPKLKSSLYQTSLSEREDLEQELTIKVMETVCNYNLDDTPGFFEFIEQIEKKRTE</sequence>
<protein>
    <recommendedName>
        <fullName evidence="1">Helix-turn-helix conjugative transposon-like domain-containing protein</fullName>
    </recommendedName>
</protein>
<proteinExistence type="predicted"/>
<accession>A0A1G8FIA6</accession>
<dbReference type="Proteomes" id="UP000198956">
    <property type="component" value="Unassembled WGS sequence"/>
</dbReference>
<organism evidence="2 3">
    <name type="scientific">Aneurinibacillus thermoaerophilus</name>
    <dbReference type="NCBI Taxonomy" id="143495"/>
    <lineage>
        <taxon>Bacteria</taxon>
        <taxon>Bacillati</taxon>
        <taxon>Bacillota</taxon>
        <taxon>Bacilli</taxon>
        <taxon>Bacillales</taxon>
        <taxon>Paenibacillaceae</taxon>
        <taxon>Aneurinibacillus group</taxon>
        <taxon>Aneurinibacillus</taxon>
    </lineage>
</organism>
<feature type="domain" description="Helix-turn-helix conjugative transposon-like" evidence="1">
    <location>
        <begin position="10"/>
        <end position="64"/>
    </location>
</feature>
<dbReference type="Pfam" id="PF12645">
    <property type="entry name" value="HTH_16"/>
    <property type="match status" value="1"/>
</dbReference>
<evidence type="ECO:0000313" key="3">
    <source>
        <dbReference type="Proteomes" id="UP000198956"/>
    </source>
</evidence>
<gene>
    <name evidence="2" type="ORF">SAMN04489735_10686</name>
</gene>
<reference evidence="2 3" key="1">
    <citation type="submission" date="2016-10" db="EMBL/GenBank/DDBJ databases">
        <authorList>
            <person name="de Groot N.N."/>
        </authorList>
    </citation>
    <scope>NUCLEOTIDE SEQUENCE [LARGE SCALE GENOMIC DNA]</scope>
    <source>
        <strain evidence="2 3">L 420-91</strain>
    </source>
</reference>
<dbReference type="RefSeq" id="WP_091261521.1">
    <property type="nucleotide sequence ID" value="NZ_JARLVU010000105.1"/>
</dbReference>